<name>A0AAJ6VYZ4_9ACAR</name>
<dbReference type="GeneID" id="100908096"/>
<keyword evidence="5" id="KW-0256">Endoplasmic reticulum</keyword>
<evidence type="ECO:0000256" key="8">
    <source>
        <dbReference type="ARBA" id="ARBA00023180"/>
    </source>
</evidence>
<evidence type="ECO:0000256" key="5">
    <source>
        <dbReference type="ARBA" id="ARBA00022824"/>
    </source>
</evidence>
<feature type="chain" id="PRO_5042492900" description="BOS complex subunit NCLN" evidence="11">
    <location>
        <begin position="19"/>
        <end position="524"/>
    </location>
</feature>
<protein>
    <recommendedName>
        <fullName evidence="9">BOS complex subunit NCLN</fullName>
    </recommendedName>
</protein>
<reference evidence="14" key="1">
    <citation type="submission" date="2025-08" db="UniProtKB">
        <authorList>
            <consortium name="RefSeq"/>
        </authorList>
    </citation>
    <scope>IDENTIFICATION</scope>
</reference>
<keyword evidence="4 11" id="KW-0732">Signal</keyword>
<dbReference type="Gene3D" id="3.40.630.10">
    <property type="entry name" value="Zn peptidases"/>
    <property type="match status" value="1"/>
</dbReference>
<feature type="signal peptide" evidence="11">
    <location>
        <begin position="1"/>
        <end position="18"/>
    </location>
</feature>
<evidence type="ECO:0000256" key="9">
    <source>
        <dbReference type="ARBA" id="ARBA00034873"/>
    </source>
</evidence>
<evidence type="ECO:0000256" key="11">
    <source>
        <dbReference type="SAM" id="SignalP"/>
    </source>
</evidence>
<dbReference type="Proteomes" id="UP000694867">
    <property type="component" value="Unplaced"/>
</dbReference>
<dbReference type="PANTHER" id="PTHR31826">
    <property type="entry name" value="NICALIN"/>
    <property type="match status" value="1"/>
</dbReference>
<evidence type="ECO:0000256" key="3">
    <source>
        <dbReference type="ARBA" id="ARBA00022692"/>
    </source>
</evidence>
<dbReference type="GO" id="GO:0005789">
    <property type="term" value="C:endoplasmic reticulum membrane"/>
    <property type="evidence" value="ECO:0007669"/>
    <property type="project" value="UniProtKB-SubCell"/>
</dbReference>
<evidence type="ECO:0000256" key="7">
    <source>
        <dbReference type="ARBA" id="ARBA00023136"/>
    </source>
</evidence>
<evidence type="ECO:0000313" key="13">
    <source>
        <dbReference type="Proteomes" id="UP000694867"/>
    </source>
</evidence>
<accession>A0AAJ6VYZ4</accession>
<dbReference type="KEGG" id="goe:100908096"/>
<dbReference type="InterPro" id="IPR007484">
    <property type="entry name" value="Peptidase_M28"/>
</dbReference>
<keyword evidence="6 10" id="KW-1133">Transmembrane helix</keyword>
<dbReference type="GO" id="GO:0009966">
    <property type="term" value="P:regulation of signal transduction"/>
    <property type="evidence" value="ECO:0007669"/>
    <property type="project" value="InterPro"/>
</dbReference>
<dbReference type="RefSeq" id="XP_003745511.1">
    <property type="nucleotide sequence ID" value="XM_003745463.2"/>
</dbReference>
<evidence type="ECO:0000256" key="1">
    <source>
        <dbReference type="ARBA" id="ARBA00004389"/>
    </source>
</evidence>
<evidence type="ECO:0000256" key="2">
    <source>
        <dbReference type="ARBA" id="ARBA00007717"/>
    </source>
</evidence>
<evidence type="ECO:0000256" key="10">
    <source>
        <dbReference type="SAM" id="Phobius"/>
    </source>
</evidence>
<keyword evidence="8" id="KW-0325">Glycoprotein</keyword>
<feature type="transmembrane region" description="Helical" evidence="10">
    <location>
        <begin position="488"/>
        <end position="512"/>
    </location>
</feature>
<keyword evidence="7 10" id="KW-0472">Membrane</keyword>
<keyword evidence="3 10" id="KW-0812">Transmembrane</keyword>
<comment type="subcellular location">
    <subcellularLocation>
        <location evidence="1">Endoplasmic reticulum membrane</location>
        <topology evidence="1">Single-pass membrane protein</topology>
    </subcellularLocation>
</comment>
<dbReference type="InterPro" id="IPR016574">
    <property type="entry name" value="Nicalin"/>
</dbReference>
<evidence type="ECO:0000259" key="12">
    <source>
        <dbReference type="Pfam" id="PF04389"/>
    </source>
</evidence>
<sequence>MGLLDLCMLAWLALSVHAIVELPAYRMQHFELLGITRGSKAYSLNGEAVTWSTLSGLRSGSGMIALLKWSEIPLIREAVARGVFGVILVLPPDSPELPPNEDHMANEFALFEETHSTSIYIVKDSPEIREAFERAHRPNAGAFDLGRLWSGKLTQLTITAPAPQVIRQPRLPTLHGMLPGFGVQEQLPTVAVVAHYDAFAAAADLAYGADSNGSGIAAVLELLRLFSRLYSGDKMHPRANLIFVLSGGGKLNYQGTKKLVEDAVESANSDSILADSLFTICLESIGSKPELVAHVSKPPRPDNAMRKFFNILNVTGDVPMVHKKINLAEEMRVWEHERFSLSKLPAFTLSSLANHNSRSRMSLFDQRIDISALEENVRRIAVAISAFVYQRPAEVTDEFFKGELAVSREHLQAVVDFVTSRPRSTQVLLEKSNDVVSSLEKMMNRYLLKSTAKISIFEPDRREPEFVLYDQTAATLQISEVKPVLFDILLFSIIVVYLAVVYVSVSEFGLVVRALSPRKAKKVD</sequence>
<organism evidence="13 14">
    <name type="scientific">Galendromus occidentalis</name>
    <name type="common">western predatory mite</name>
    <dbReference type="NCBI Taxonomy" id="34638"/>
    <lineage>
        <taxon>Eukaryota</taxon>
        <taxon>Metazoa</taxon>
        <taxon>Ecdysozoa</taxon>
        <taxon>Arthropoda</taxon>
        <taxon>Chelicerata</taxon>
        <taxon>Arachnida</taxon>
        <taxon>Acari</taxon>
        <taxon>Parasitiformes</taxon>
        <taxon>Mesostigmata</taxon>
        <taxon>Gamasina</taxon>
        <taxon>Phytoseioidea</taxon>
        <taxon>Phytoseiidae</taxon>
        <taxon>Typhlodrominae</taxon>
        <taxon>Galendromus</taxon>
    </lineage>
</organism>
<evidence type="ECO:0000256" key="6">
    <source>
        <dbReference type="ARBA" id="ARBA00022989"/>
    </source>
</evidence>
<dbReference type="AlphaFoldDB" id="A0AAJ6VYZ4"/>
<feature type="domain" description="Peptidase M28" evidence="12">
    <location>
        <begin position="189"/>
        <end position="270"/>
    </location>
</feature>
<dbReference type="Pfam" id="PF04389">
    <property type="entry name" value="Peptidase_M28"/>
    <property type="match status" value="1"/>
</dbReference>
<proteinExistence type="inferred from homology"/>
<keyword evidence="13" id="KW-1185">Reference proteome</keyword>
<evidence type="ECO:0000313" key="14">
    <source>
        <dbReference type="RefSeq" id="XP_003745511.1"/>
    </source>
</evidence>
<comment type="similarity">
    <text evidence="2">Belongs to the nicastrin family.</text>
</comment>
<evidence type="ECO:0000256" key="4">
    <source>
        <dbReference type="ARBA" id="ARBA00022729"/>
    </source>
</evidence>
<dbReference type="SUPFAM" id="SSF53187">
    <property type="entry name" value="Zn-dependent exopeptidases"/>
    <property type="match status" value="1"/>
</dbReference>
<gene>
    <name evidence="14" type="primary">LOC100908096</name>
</gene>